<proteinExistence type="predicted"/>
<evidence type="ECO:0000313" key="2">
    <source>
        <dbReference type="EMBL" id="WAL68294.1"/>
    </source>
</evidence>
<accession>A0ABY7B8M9</accession>
<evidence type="ECO:0000313" key="3">
    <source>
        <dbReference type="Proteomes" id="UP001163203"/>
    </source>
</evidence>
<reference evidence="2" key="1">
    <citation type="submission" date="2022-11" db="EMBL/GenBank/DDBJ databases">
        <authorList>
            <person name="Mo P."/>
        </authorList>
    </citation>
    <scope>NUCLEOTIDE SEQUENCE</scope>
    <source>
        <strain evidence="2">HUAS 11-8</strain>
    </source>
</reference>
<keyword evidence="1" id="KW-0812">Transmembrane</keyword>
<dbReference type="Pfam" id="PF19741">
    <property type="entry name" value="DUF6230"/>
    <property type="match status" value="1"/>
</dbReference>
<feature type="transmembrane region" description="Helical" evidence="1">
    <location>
        <begin position="17"/>
        <end position="36"/>
    </location>
</feature>
<gene>
    <name evidence="2" type="ORF">ORV05_11165</name>
</gene>
<evidence type="ECO:0000256" key="1">
    <source>
        <dbReference type="SAM" id="Phobius"/>
    </source>
</evidence>
<name>A0ABY7B8M9_9PSEU</name>
<dbReference type="Proteomes" id="UP001163203">
    <property type="component" value="Chromosome"/>
</dbReference>
<dbReference type="RefSeq" id="WP_268758387.1">
    <property type="nucleotide sequence ID" value="NZ_CP113836.1"/>
</dbReference>
<keyword evidence="1" id="KW-0472">Membrane</keyword>
<protein>
    <submittedName>
        <fullName evidence="2">DUF6230 family protein</fullName>
    </submittedName>
</protein>
<dbReference type="InterPro" id="IPR046198">
    <property type="entry name" value="DUF6230"/>
</dbReference>
<dbReference type="EMBL" id="CP113836">
    <property type="protein sequence ID" value="WAL68294.1"/>
    <property type="molecule type" value="Genomic_DNA"/>
</dbReference>
<keyword evidence="1" id="KW-1133">Transmembrane helix</keyword>
<sequence>MTDVPERPAGRIRWRRFLGIFAAGAIGAGGIMVAIAQEALAVSFAVAGTPLKTTADQLNGYGFVAYGAVDHEINGRLHPVLVNAFRRATLDNFCQSVVTPVPILGAVTLRTTAPHVYAENLGVDVELILGTVTYHDVEINRDASTLTQGPPGARGVPGTSGTQAAAVNVKDLRQIAWATVADTLRLSDSKNIVLIGNHPCF</sequence>
<keyword evidence="3" id="KW-1185">Reference proteome</keyword>
<organism evidence="2 3">
    <name type="scientific">Amycolatopsis cynarae</name>
    <dbReference type="NCBI Taxonomy" id="2995223"/>
    <lineage>
        <taxon>Bacteria</taxon>
        <taxon>Bacillati</taxon>
        <taxon>Actinomycetota</taxon>
        <taxon>Actinomycetes</taxon>
        <taxon>Pseudonocardiales</taxon>
        <taxon>Pseudonocardiaceae</taxon>
        <taxon>Amycolatopsis</taxon>
    </lineage>
</organism>